<keyword evidence="2" id="KW-1185">Reference proteome</keyword>
<dbReference type="RefSeq" id="WP_089372883.1">
    <property type="nucleotide sequence ID" value="NZ_BMEP01000005.1"/>
</dbReference>
<sequence length="274" mass="32076">MKLQKLFIGLIMFVVSHSFYAQTLVYGLGSTETKAEVTFNDGHTEEGVVSGFIQRRYMYVDVEYPFKTLERELNLDDKVFTFETSFEGKRKIKSSEVRIVEEIYEDGYSLFKRLTIKTVNSKGKIIDLKKQVWLPYLIEDRVNILGFSVFGDNGTYLGTYIYLNREGEDFAINPIDFNRLNLFNIGKTDDKMKIALKETFADCEATLSYIDEMFAKKGKKRNKRVTLAKEDLDSIKKRKLKGKEKAYEIGKLYEKFMIDFYRNIVDHYNEHCPE</sequence>
<dbReference type="EMBL" id="FZNY01000006">
    <property type="protein sequence ID" value="SNS08812.1"/>
    <property type="molecule type" value="Genomic_DNA"/>
</dbReference>
<organism evidence="1 2">
    <name type="scientific">Dokdonia pacifica</name>
    <dbReference type="NCBI Taxonomy" id="1627892"/>
    <lineage>
        <taxon>Bacteria</taxon>
        <taxon>Pseudomonadati</taxon>
        <taxon>Bacteroidota</taxon>
        <taxon>Flavobacteriia</taxon>
        <taxon>Flavobacteriales</taxon>
        <taxon>Flavobacteriaceae</taxon>
        <taxon>Dokdonia</taxon>
    </lineage>
</organism>
<name>A0A239BMG1_9FLAO</name>
<protein>
    <submittedName>
        <fullName evidence="1">Uncharacterized protein</fullName>
    </submittedName>
</protein>
<dbReference type="Proteomes" id="UP000198379">
    <property type="component" value="Unassembled WGS sequence"/>
</dbReference>
<dbReference type="OrthoDB" id="1366264at2"/>
<evidence type="ECO:0000313" key="2">
    <source>
        <dbReference type="Proteomes" id="UP000198379"/>
    </source>
</evidence>
<evidence type="ECO:0000313" key="1">
    <source>
        <dbReference type="EMBL" id="SNS08812.1"/>
    </source>
</evidence>
<gene>
    <name evidence="1" type="ORF">SAMN06265376_106280</name>
</gene>
<reference evidence="1 2" key="1">
    <citation type="submission" date="2017-06" db="EMBL/GenBank/DDBJ databases">
        <authorList>
            <person name="Kim H.J."/>
            <person name="Triplett B.A."/>
        </authorList>
    </citation>
    <scope>NUCLEOTIDE SEQUENCE [LARGE SCALE GENOMIC DNA]</scope>
    <source>
        <strain evidence="1 2">DSM 25597</strain>
    </source>
</reference>
<proteinExistence type="predicted"/>
<accession>A0A239BMG1</accession>
<dbReference type="AlphaFoldDB" id="A0A239BMG1"/>